<dbReference type="EMBL" id="BDGG01000007">
    <property type="protein sequence ID" value="GAV02047.1"/>
    <property type="molecule type" value="Genomic_DNA"/>
</dbReference>
<dbReference type="Proteomes" id="UP000186922">
    <property type="component" value="Unassembled WGS sequence"/>
</dbReference>
<evidence type="ECO:0000313" key="2">
    <source>
        <dbReference type="Proteomes" id="UP000186922"/>
    </source>
</evidence>
<protein>
    <submittedName>
        <fullName evidence="1">Uncharacterized protein</fullName>
    </submittedName>
</protein>
<dbReference type="AlphaFoldDB" id="A0A1D1VKB0"/>
<keyword evidence="2" id="KW-1185">Reference proteome</keyword>
<evidence type="ECO:0000313" key="1">
    <source>
        <dbReference type="EMBL" id="GAV02047.1"/>
    </source>
</evidence>
<sequence length="98" mass="10460">MWQATAISLVRTYTWASGGLSKKGVAGSSGPIPALFTATKRNSSINIASLKKIILSFAGISSKASYSFPHPGHRYPVLAVELAREGSLAGDQWQNRPE</sequence>
<accession>A0A1D1VKB0</accession>
<gene>
    <name evidence="1" type="primary">RvY_12660-1</name>
    <name evidence="1" type="synonym">RvY_12660.1</name>
    <name evidence="1" type="ORF">RvY_12660</name>
</gene>
<organism evidence="1 2">
    <name type="scientific">Ramazzottius varieornatus</name>
    <name type="common">Water bear</name>
    <name type="synonym">Tardigrade</name>
    <dbReference type="NCBI Taxonomy" id="947166"/>
    <lineage>
        <taxon>Eukaryota</taxon>
        <taxon>Metazoa</taxon>
        <taxon>Ecdysozoa</taxon>
        <taxon>Tardigrada</taxon>
        <taxon>Eutardigrada</taxon>
        <taxon>Parachela</taxon>
        <taxon>Hypsibioidea</taxon>
        <taxon>Ramazzottiidae</taxon>
        <taxon>Ramazzottius</taxon>
    </lineage>
</organism>
<proteinExistence type="predicted"/>
<reference evidence="1 2" key="1">
    <citation type="journal article" date="2016" name="Nat. Commun.">
        <title>Extremotolerant tardigrade genome and improved radiotolerance of human cultured cells by tardigrade-unique protein.</title>
        <authorList>
            <person name="Hashimoto T."/>
            <person name="Horikawa D.D."/>
            <person name="Saito Y."/>
            <person name="Kuwahara H."/>
            <person name="Kozuka-Hata H."/>
            <person name="Shin-I T."/>
            <person name="Minakuchi Y."/>
            <person name="Ohishi K."/>
            <person name="Motoyama A."/>
            <person name="Aizu T."/>
            <person name="Enomoto A."/>
            <person name="Kondo K."/>
            <person name="Tanaka S."/>
            <person name="Hara Y."/>
            <person name="Koshikawa S."/>
            <person name="Sagara H."/>
            <person name="Miura T."/>
            <person name="Yokobori S."/>
            <person name="Miyagawa K."/>
            <person name="Suzuki Y."/>
            <person name="Kubo T."/>
            <person name="Oyama M."/>
            <person name="Kohara Y."/>
            <person name="Fujiyama A."/>
            <person name="Arakawa K."/>
            <person name="Katayama T."/>
            <person name="Toyoda A."/>
            <person name="Kunieda T."/>
        </authorList>
    </citation>
    <scope>NUCLEOTIDE SEQUENCE [LARGE SCALE GENOMIC DNA]</scope>
    <source>
        <strain evidence="1 2">YOKOZUNA-1</strain>
    </source>
</reference>
<comment type="caution">
    <text evidence="1">The sequence shown here is derived from an EMBL/GenBank/DDBJ whole genome shotgun (WGS) entry which is preliminary data.</text>
</comment>
<name>A0A1D1VKB0_RAMVA</name>